<keyword evidence="4" id="KW-1185">Reference proteome</keyword>
<name>A0A9P4Q035_9PLEO</name>
<evidence type="ECO:0000313" key="4">
    <source>
        <dbReference type="Proteomes" id="UP000799764"/>
    </source>
</evidence>
<dbReference type="InterPro" id="IPR012951">
    <property type="entry name" value="BBE"/>
</dbReference>
<dbReference type="Pfam" id="PF01565">
    <property type="entry name" value="FAD_binding_4"/>
    <property type="match status" value="1"/>
</dbReference>
<reference evidence="3" key="1">
    <citation type="journal article" date="2020" name="Stud. Mycol.">
        <title>101 Dothideomycetes genomes: a test case for predicting lifestyles and emergence of pathogens.</title>
        <authorList>
            <person name="Haridas S."/>
            <person name="Albert R."/>
            <person name="Binder M."/>
            <person name="Bloem J."/>
            <person name="Labutti K."/>
            <person name="Salamov A."/>
            <person name="Andreopoulos B."/>
            <person name="Baker S."/>
            <person name="Barry K."/>
            <person name="Bills G."/>
            <person name="Bluhm B."/>
            <person name="Cannon C."/>
            <person name="Castanera R."/>
            <person name="Culley D."/>
            <person name="Daum C."/>
            <person name="Ezra D."/>
            <person name="Gonzalez J."/>
            <person name="Henrissat B."/>
            <person name="Kuo A."/>
            <person name="Liang C."/>
            <person name="Lipzen A."/>
            <person name="Lutzoni F."/>
            <person name="Magnuson J."/>
            <person name="Mondo S."/>
            <person name="Nolan M."/>
            <person name="Ohm R."/>
            <person name="Pangilinan J."/>
            <person name="Park H.-J."/>
            <person name="Ramirez L."/>
            <person name="Alfaro M."/>
            <person name="Sun H."/>
            <person name="Tritt A."/>
            <person name="Yoshinaga Y."/>
            <person name="Zwiers L.-H."/>
            <person name="Turgeon B."/>
            <person name="Goodwin S."/>
            <person name="Spatafora J."/>
            <person name="Crous P."/>
            <person name="Grigoriev I."/>
        </authorList>
    </citation>
    <scope>NUCLEOTIDE SEQUENCE</scope>
    <source>
        <strain evidence="3">CBS 690.94</strain>
    </source>
</reference>
<dbReference type="Pfam" id="PF11951">
    <property type="entry name" value="Fungal_trans_2"/>
    <property type="match status" value="1"/>
</dbReference>
<sequence length="775" mass="86914">MSLTTGSFIFLACDLQAPCANCQRRREDCSLTSAPTSRPIAAGQQVLFEPSPVAAHDSPRQLRLPDDFAFLSLLVPESAPRPLTWTEDLFLISHFTSATSYTLSHREADQRMWRVIVPEMAIPQPFLMHGLLAVSAMHLSYMRQDERTKYEMQSSYHQALATSQLRSVLTNITSENCSAAFALCALLTLISMIYIARRTDAERDRSGTSFVDDIVHHFMLTRGIGGVLADHWVTILSGPLKILSTDKLEDPDAFSLPPHIDQQFSALRENMIPSLNSSDQLALQTCLDALDGLELVYKNCYFLHPHLPRSKLEIGVALGWMSLVPVEFMTLLKERNSMALILLAHFVVLFGNFGDVWFLQGWCEQAITSIETIIQLAVRFAKTHNIRLVIKNTGHDYLAKNTGMGALSVWTHHLKEKAFNFERYNEEEIGPAVRLGAGVQVFEVYELARRHNVTVIGAEGKTVGIVGGYTQGGGHSPLFSLYGLSADHVLSISLVTASGRFLTRRPLLGAPWWRRWHLRRRNLHGLQSIPAGQSDNLAVQHYHLIYLPQENFWKAMAAYLDCSEEFADRRYYSYFYIAHTADGEIAHEMTSLVAPNTSASVFRASIAPLLSEWQALGMPVDSFTITEYDDCLGRRLPTGAVELELAASHLAAIDNAVFPAWRDVLLFAIMVVTWKESDPASYIERLSRNLTEAWNPMWTALTPGGGTYMKEADHIEPGWQESFHGNTYERLLGVKEKWDPEGVFWSREAVGSEAWGESEVLLGHLPSQNSRLCRS</sequence>
<dbReference type="AlphaFoldDB" id="A0A9P4Q035"/>
<dbReference type="InterPro" id="IPR036318">
    <property type="entry name" value="FAD-bd_PCMH-like_sf"/>
</dbReference>
<dbReference type="PANTHER" id="PTHR47784">
    <property type="entry name" value="STEROL UPTAKE CONTROL PROTEIN 2"/>
    <property type="match status" value="1"/>
</dbReference>
<dbReference type="InterPro" id="IPR016166">
    <property type="entry name" value="FAD-bd_PCMH"/>
</dbReference>
<comment type="similarity">
    <text evidence="1">Belongs to the oxygen-dependent FAD-linked oxidoreductase family.</text>
</comment>
<dbReference type="Proteomes" id="UP000799764">
    <property type="component" value="Unassembled WGS sequence"/>
</dbReference>
<dbReference type="PROSITE" id="PS51387">
    <property type="entry name" value="FAD_PCMH"/>
    <property type="match status" value="1"/>
</dbReference>
<proteinExistence type="inferred from homology"/>
<dbReference type="SUPFAM" id="SSF56176">
    <property type="entry name" value="FAD-binding/transporter-associated domain-like"/>
    <property type="match status" value="1"/>
</dbReference>
<dbReference type="Pfam" id="PF08031">
    <property type="entry name" value="BBE"/>
    <property type="match status" value="1"/>
</dbReference>
<dbReference type="OrthoDB" id="5386330at2759"/>
<dbReference type="Gene3D" id="3.30.465.10">
    <property type="match status" value="2"/>
</dbReference>
<dbReference type="InterPro" id="IPR006094">
    <property type="entry name" value="Oxid_FAD_bind_N"/>
</dbReference>
<evidence type="ECO:0000313" key="3">
    <source>
        <dbReference type="EMBL" id="KAF2452054.1"/>
    </source>
</evidence>
<dbReference type="GO" id="GO:0071949">
    <property type="term" value="F:FAD binding"/>
    <property type="evidence" value="ECO:0007669"/>
    <property type="project" value="InterPro"/>
</dbReference>
<organism evidence="3 4">
    <name type="scientific">Karstenula rhodostoma CBS 690.94</name>
    <dbReference type="NCBI Taxonomy" id="1392251"/>
    <lineage>
        <taxon>Eukaryota</taxon>
        <taxon>Fungi</taxon>
        <taxon>Dikarya</taxon>
        <taxon>Ascomycota</taxon>
        <taxon>Pezizomycotina</taxon>
        <taxon>Dothideomycetes</taxon>
        <taxon>Pleosporomycetidae</taxon>
        <taxon>Pleosporales</taxon>
        <taxon>Massarineae</taxon>
        <taxon>Didymosphaeriaceae</taxon>
        <taxon>Karstenula</taxon>
    </lineage>
</organism>
<evidence type="ECO:0000259" key="2">
    <source>
        <dbReference type="PROSITE" id="PS51387"/>
    </source>
</evidence>
<evidence type="ECO:0000256" key="1">
    <source>
        <dbReference type="ARBA" id="ARBA00005466"/>
    </source>
</evidence>
<dbReference type="InterPro" id="IPR021858">
    <property type="entry name" value="Fun_TF"/>
</dbReference>
<accession>A0A9P4Q035</accession>
<feature type="domain" description="FAD-binding PCMH-type" evidence="2">
    <location>
        <begin position="350"/>
        <end position="549"/>
    </location>
</feature>
<protein>
    <recommendedName>
        <fullName evidence="2">FAD-binding PCMH-type domain-containing protein</fullName>
    </recommendedName>
</protein>
<dbReference type="GO" id="GO:0001228">
    <property type="term" value="F:DNA-binding transcription activator activity, RNA polymerase II-specific"/>
    <property type="evidence" value="ECO:0007669"/>
    <property type="project" value="TreeGrafter"/>
</dbReference>
<dbReference type="PANTHER" id="PTHR47784:SF5">
    <property type="entry name" value="STEROL UPTAKE CONTROL PROTEIN 2"/>
    <property type="match status" value="1"/>
</dbReference>
<gene>
    <name evidence="3" type="ORF">P171DRAFT_479064</name>
</gene>
<dbReference type="GO" id="GO:0016491">
    <property type="term" value="F:oxidoreductase activity"/>
    <property type="evidence" value="ECO:0007669"/>
    <property type="project" value="InterPro"/>
</dbReference>
<dbReference type="Gene3D" id="3.40.462.20">
    <property type="match status" value="1"/>
</dbReference>
<comment type="caution">
    <text evidence="3">The sequence shown here is derived from an EMBL/GenBank/DDBJ whole genome shotgun (WGS) entry which is preliminary data.</text>
</comment>
<dbReference type="InterPro" id="IPR053157">
    <property type="entry name" value="Sterol_Uptake_Regulator"/>
</dbReference>
<dbReference type="InterPro" id="IPR016169">
    <property type="entry name" value="FAD-bd_PCMH_sub2"/>
</dbReference>
<dbReference type="EMBL" id="MU001492">
    <property type="protein sequence ID" value="KAF2452054.1"/>
    <property type="molecule type" value="Genomic_DNA"/>
</dbReference>